<evidence type="ECO:0000313" key="3">
    <source>
        <dbReference type="Proteomes" id="UP001155546"/>
    </source>
</evidence>
<dbReference type="RefSeq" id="WP_261297907.1">
    <property type="nucleotide sequence ID" value="NZ_JAMTCD010000006.1"/>
</dbReference>
<dbReference type="Gene3D" id="2.40.160.50">
    <property type="entry name" value="membrane protein fhac: a member of the omp85/tpsb transporter family"/>
    <property type="match status" value="1"/>
</dbReference>
<evidence type="ECO:0000313" key="2">
    <source>
        <dbReference type="EMBL" id="MCT7941515.1"/>
    </source>
</evidence>
<proteinExistence type="predicted"/>
<dbReference type="Proteomes" id="UP001155546">
    <property type="component" value="Unassembled WGS sequence"/>
</dbReference>
<dbReference type="AlphaFoldDB" id="A0A9X2WLU0"/>
<reference evidence="2" key="1">
    <citation type="journal article" date="2023" name="Int. J. Syst. Evol. Microbiol.">
        <title>&lt;i&gt;Shewanella septentrionalis&lt;/i&gt; sp. nov. and &lt;i&gt;Shewanella holmiensis&lt;/i&gt; sp. nov., isolated from Baltic Sea water and sediments.</title>
        <authorList>
            <person name="Martin-Rodriguez A.J."/>
            <person name="Thorell K."/>
            <person name="Joffre E."/>
            <person name="Jensie-Markopoulos S."/>
            <person name="Moore E.R.B."/>
            <person name="Sjoling A."/>
        </authorList>
    </citation>
    <scope>NUCLEOTIDE SEQUENCE</scope>
    <source>
        <strain evidence="2">SP1S2-7</strain>
    </source>
</reference>
<feature type="signal peptide" evidence="1">
    <location>
        <begin position="1"/>
        <end position="28"/>
    </location>
</feature>
<evidence type="ECO:0000256" key="1">
    <source>
        <dbReference type="SAM" id="SignalP"/>
    </source>
</evidence>
<keyword evidence="1" id="KW-0732">Signal</keyword>
<dbReference type="EMBL" id="JAMTCD010000006">
    <property type="protein sequence ID" value="MCT7941515.1"/>
    <property type="molecule type" value="Genomic_DNA"/>
</dbReference>
<accession>A0A9X2WLU0</accession>
<sequence length="400" mass="44301">MEINLPKLSSACIVTTLLFSLFSTSSYAVNLFDPIDKQFDMGEYLAENAYGFLPVPIIITEPALGYGGGFTGVFLNESDEQREKRKQLALKSIDGGAQLLTTGITAIGGFATSNGSWLGFAAHRHSWKQDSIRYLVGGGYGQINMVYYPFSQSEASGSGILNDGLELELTGFGAIQQLQFRIDGSPWLLGLKQSYVKPEMGIKDQDRLNDILGKWLNLSPALSGLGVMVEYDSQNSFMYPTEGYNYVLSYMLFRDAIGSDYKYDSIDIDGKNFWELTDVVNLGVKVQFDALVNNEQFLPPNAYPYINLRGIASNRYQGEVVGSLEAQVTWEIDNRWSTLAFVGAGSATDEFSDLFNSNTEYAYGLGFRYLIARRYGLRTGIDVAFSEEDSAVYFKVGTGF</sequence>
<protein>
    <submittedName>
        <fullName evidence="2">Glyceraldehyde-3-phosphate dehydrogenase</fullName>
    </submittedName>
</protein>
<feature type="chain" id="PRO_5040990721" evidence="1">
    <location>
        <begin position="29"/>
        <end position="400"/>
    </location>
</feature>
<name>A0A9X2WLU0_9GAMM</name>
<comment type="caution">
    <text evidence="2">The sequence shown here is derived from an EMBL/GenBank/DDBJ whole genome shotgun (WGS) entry which is preliminary data.</text>
</comment>
<gene>
    <name evidence="2" type="ORF">NE535_06840</name>
</gene>
<keyword evidence="3" id="KW-1185">Reference proteome</keyword>
<organism evidence="2 3">
    <name type="scientific">Shewanella holmiensis</name>
    <dbReference type="NCBI Taxonomy" id="2952222"/>
    <lineage>
        <taxon>Bacteria</taxon>
        <taxon>Pseudomonadati</taxon>
        <taxon>Pseudomonadota</taxon>
        <taxon>Gammaproteobacteria</taxon>
        <taxon>Alteromonadales</taxon>
        <taxon>Shewanellaceae</taxon>
        <taxon>Shewanella</taxon>
    </lineage>
</organism>